<dbReference type="GO" id="GO:0009570">
    <property type="term" value="C:chloroplast stroma"/>
    <property type="evidence" value="ECO:0007669"/>
    <property type="project" value="EnsemblPlants"/>
</dbReference>
<dbReference type="PANTHER" id="PTHR21237">
    <property type="entry name" value="GRPE PROTEIN"/>
    <property type="match status" value="1"/>
</dbReference>
<evidence type="ECO:0000256" key="7">
    <source>
        <dbReference type="RuleBase" id="RU000640"/>
    </source>
</evidence>
<evidence type="ECO:0000256" key="6">
    <source>
        <dbReference type="ARBA" id="ARBA00023186"/>
    </source>
</evidence>
<organism evidence="10 11">
    <name type="scientific">Dioscorea cayennensis subsp. rotundata</name>
    <name type="common">White Guinea yam</name>
    <name type="synonym">Dioscorea rotundata</name>
    <dbReference type="NCBI Taxonomy" id="55577"/>
    <lineage>
        <taxon>Eukaryota</taxon>
        <taxon>Viridiplantae</taxon>
        <taxon>Streptophyta</taxon>
        <taxon>Embryophyta</taxon>
        <taxon>Tracheophyta</taxon>
        <taxon>Spermatophyta</taxon>
        <taxon>Magnoliopsida</taxon>
        <taxon>Liliopsida</taxon>
        <taxon>Dioscoreales</taxon>
        <taxon>Dioscoreaceae</taxon>
        <taxon>Dioscorea</taxon>
    </lineage>
</organism>
<dbReference type="SUPFAM" id="SSF58014">
    <property type="entry name" value="Coiled-coil domain of nucleotide exchange factor GrpE"/>
    <property type="match status" value="1"/>
</dbReference>
<evidence type="ECO:0000313" key="11">
    <source>
        <dbReference type="RefSeq" id="XP_039123782.1"/>
    </source>
</evidence>
<dbReference type="PROSITE" id="PS01071">
    <property type="entry name" value="GRPE"/>
    <property type="match status" value="1"/>
</dbReference>
<evidence type="ECO:0000313" key="10">
    <source>
        <dbReference type="Proteomes" id="UP001515500"/>
    </source>
</evidence>
<keyword evidence="4" id="KW-0963">Cytoplasm</keyword>
<dbReference type="GO" id="GO:0042803">
    <property type="term" value="F:protein homodimerization activity"/>
    <property type="evidence" value="ECO:0007669"/>
    <property type="project" value="EnsemblPlants"/>
</dbReference>
<keyword evidence="10" id="KW-1185">Reference proteome</keyword>
<dbReference type="AlphaFoldDB" id="A0AB40B921"/>
<evidence type="ECO:0000256" key="2">
    <source>
        <dbReference type="ARBA" id="ARBA00009054"/>
    </source>
</evidence>
<dbReference type="SUPFAM" id="SSF51064">
    <property type="entry name" value="Head domain of nucleotide exchange factor GrpE"/>
    <property type="match status" value="1"/>
</dbReference>
<dbReference type="PRINTS" id="PR00773">
    <property type="entry name" value="GRPEPROTEIN"/>
</dbReference>
<protein>
    <recommendedName>
        <fullName evidence="7">GrpE protein homolog</fullName>
    </recommendedName>
</protein>
<keyword evidence="6 7" id="KW-0143">Chaperone</keyword>
<dbReference type="InterPro" id="IPR009012">
    <property type="entry name" value="GrpE_head"/>
</dbReference>
<dbReference type="GO" id="GO:0046982">
    <property type="term" value="F:protein heterodimerization activity"/>
    <property type="evidence" value="ECO:0007669"/>
    <property type="project" value="EnsemblPlants"/>
</dbReference>
<dbReference type="InterPro" id="IPR013805">
    <property type="entry name" value="GrpE_CC"/>
</dbReference>
<reference evidence="11" key="1">
    <citation type="submission" date="2025-08" db="UniProtKB">
        <authorList>
            <consortium name="RefSeq"/>
        </authorList>
    </citation>
    <scope>IDENTIFICATION</scope>
</reference>
<dbReference type="NCBIfam" id="NF010741">
    <property type="entry name" value="PRK14143.1"/>
    <property type="match status" value="1"/>
</dbReference>
<dbReference type="Pfam" id="PF01025">
    <property type="entry name" value="GrpE"/>
    <property type="match status" value="1"/>
</dbReference>
<dbReference type="Gene3D" id="3.90.20.20">
    <property type="match status" value="1"/>
</dbReference>
<dbReference type="GO" id="GO:0006457">
    <property type="term" value="P:protein folding"/>
    <property type="evidence" value="ECO:0007669"/>
    <property type="project" value="InterPro"/>
</dbReference>
<comment type="similarity">
    <text evidence="2 8">Belongs to the GrpE family.</text>
</comment>
<accession>A0AB40B921</accession>
<comment type="subunit">
    <text evidence="3">Homodimer.</text>
</comment>
<dbReference type="GO" id="GO:0051087">
    <property type="term" value="F:protein-folding chaperone binding"/>
    <property type="evidence" value="ECO:0007669"/>
    <property type="project" value="InterPro"/>
</dbReference>
<evidence type="ECO:0000256" key="4">
    <source>
        <dbReference type="ARBA" id="ARBA00022490"/>
    </source>
</evidence>
<dbReference type="GO" id="GO:0000774">
    <property type="term" value="F:adenyl-nucleotide exchange factor activity"/>
    <property type="evidence" value="ECO:0007669"/>
    <property type="project" value="InterPro"/>
</dbReference>
<evidence type="ECO:0000256" key="8">
    <source>
        <dbReference type="RuleBase" id="RU004478"/>
    </source>
</evidence>
<dbReference type="RefSeq" id="XP_039123782.1">
    <property type="nucleotide sequence ID" value="XM_039267848.1"/>
</dbReference>
<dbReference type="GO" id="GO:0009941">
    <property type="term" value="C:chloroplast envelope"/>
    <property type="evidence" value="ECO:0007669"/>
    <property type="project" value="EnsemblPlants"/>
</dbReference>
<proteinExistence type="inferred from homology"/>
<dbReference type="Gene3D" id="2.30.22.10">
    <property type="entry name" value="Head domain of nucleotide exchange factor GrpE"/>
    <property type="match status" value="1"/>
</dbReference>
<dbReference type="HAMAP" id="MF_01151">
    <property type="entry name" value="GrpE"/>
    <property type="match status" value="1"/>
</dbReference>
<dbReference type="Proteomes" id="UP001515500">
    <property type="component" value="Chromosome 5"/>
</dbReference>
<gene>
    <name evidence="11" type="primary">LOC120260380</name>
</gene>
<evidence type="ECO:0000256" key="5">
    <source>
        <dbReference type="ARBA" id="ARBA00023016"/>
    </source>
</evidence>
<comment type="subcellular location">
    <subcellularLocation>
        <location evidence="1">Cytoplasm</location>
    </subcellularLocation>
    <subcellularLocation>
        <location evidence="7">Mitochondrion matrix</location>
    </subcellularLocation>
</comment>
<dbReference type="GeneID" id="120260380"/>
<name>A0AB40B921_DIOCR</name>
<evidence type="ECO:0000256" key="9">
    <source>
        <dbReference type="SAM" id="MobiDB-lite"/>
    </source>
</evidence>
<dbReference type="GO" id="GO:0005759">
    <property type="term" value="C:mitochondrial matrix"/>
    <property type="evidence" value="ECO:0007669"/>
    <property type="project" value="UniProtKB-SubCell"/>
</dbReference>
<evidence type="ECO:0000256" key="3">
    <source>
        <dbReference type="ARBA" id="ARBA00011738"/>
    </source>
</evidence>
<sequence length="317" mass="35065">MAVAGFVSKQWFSVTTPLSPSSSPAPPQTLAFSFPSLQNHTVRLSKARFISSPIHRRCRIASPKVARTINGEDENQVEENKNKAGNDVGPKDLPPMKALVQAYKKAILDGDEKSAYEVEAAICIMENEKNDLSQKLLEMLAEITTGKDKLLRLKADFENFRKRSENDRLTFTSDFQGDVIENLLPIVDSFEKARQQIKPETEKEKMIDTSYQGIYKQFVEVMRYLGVAVVATVGKPFDPSIHEAVGREESQEIRAGIVMQELRRGFVLGGKLLRPATVKVSTGPGPVKAPPNTEKSTEQSTETVQPADDPASTINTS</sequence>
<dbReference type="CDD" id="cd00446">
    <property type="entry name" value="GrpE"/>
    <property type="match status" value="1"/>
</dbReference>
<keyword evidence="5" id="KW-0346">Stress response</keyword>
<comment type="function">
    <text evidence="7">Essential component of the PAM complex, a complex required for the translocation of transit peptide-containing proteins from the inner membrane into the mitochondrial matrix in an ATP-dependent manner.</text>
</comment>
<dbReference type="PANTHER" id="PTHR21237:SF40">
    <property type="entry name" value="CELL CYCLE AND APOPTOSIS REGULATOR PROTEIN 2"/>
    <property type="match status" value="1"/>
</dbReference>
<keyword evidence="7" id="KW-0496">Mitochondrion</keyword>
<feature type="region of interest" description="Disordered" evidence="9">
    <location>
        <begin position="277"/>
        <end position="317"/>
    </location>
</feature>
<dbReference type="GO" id="GO:0009408">
    <property type="term" value="P:response to heat"/>
    <property type="evidence" value="ECO:0007669"/>
    <property type="project" value="EnsemblPlants"/>
</dbReference>
<dbReference type="FunFam" id="2.30.22.10:FF:000001">
    <property type="entry name" value="Protein GrpE"/>
    <property type="match status" value="1"/>
</dbReference>
<feature type="region of interest" description="Disordered" evidence="9">
    <location>
        <begin position="69"/>
        <end position="92"/>
    </location>
</feature>
<evidence type="ECO:0000256" key="1">
    <source>
        <dbReference type="ARBA" id="ARBA00004496"/>
    </source>
</evidence>
<dbReference type="GO" id="GO:0051082">
    <property type="term" value="F:unfolded protein binding"/>
    <property type="evidence" value="ECO:0007669"/>
    <property type="project" value="TreeGrafter"/>
</dbReference>
<dbReference type="InterPro" id="IPR000740">
    <property type="entry name" value="GrpE"/>
</dbReference>